<proteinExistence type="predicted"/>
<keyword evidence="2" id="KW-1185">Reference proteome</keyword>
<protein>
    <submittedName>
        <fullName evidence="1">Uncharacterized protein</fullName>
    </submittedName>
</protein>
<dbReference type="AlphaFoldDB" id="A0A9K3CZ69"/>
<comment type="caution">
    <text evidence="1">The sequence shown here is derived from an EMBL/GenBank/DDBJ whole genome shotgun (WGS) entry which is preliminary data.</text>
</comment>
<evidence type="ECO:0000313" key="2">
    <source>
        <dbReference type="Proteomes" id="UP000265618"/>
    </source>
</evidence>
<sequence length="532" mass="58064">PFIPLQFNTDTCRVETYTLRDPVVLEDFFLTHPRWALSPVLTHTNRAFAHALAASITFGLTSIVNSSRTVGKTWIIDAAVNLVPSFCQCVGTVAAAGDIGNVGIANNTTRASDGSLVPLFRHALSVSLDFDSTAPDDLLTNCVPFEISVSRCAILADQEKSIRLDRLTLGIHENTERLLEVDQDDGLCSQNSMFPVEGVAIVAETHFDLRGDGTAIGESDLTEAQVAQRQAKTEEAARLIGCYAFAFNADQLIDLHLIETLFAEVPLAPKSPPAMRRALVDCLINLSDRLDLSPLRIIDSFRRLGLLATKREPKLYYATPVTLMLAAMRSVHRVYNVEETGEIMACMAPVMELESSTADISILAAYMVSPSDKRNWQDILTALQSGPGSPPPSTFYFVSDCFAPLLHSYYPMQDIIAQLEVSHPDTVPTVLRTAVQTECWMAVNNTVANTIEDTGMSGGLRSLRVPCMSLSLLSKDAADVFAASQLLFKTLAYSENLSMVASSGYTKKSSKTRRKAMKMHALQVSTDGESAR</sequence>
<feature type="non-terminal residue" evidence="1">
    <location>
        <position position="1"/>
    </location>
</feature>
<evidence type="ECO:0000313" key="1">
    <source>
        <dbReference type="EMBL" id="GIQ85682.1"/>
    </source>
</evidence>
<dbReference type="EMBL" id="BDIP01002075">
    <property type="protein sequence ID" value="GIQ85682.1"/>
    <property type="molecule type" value="Genomic_DNA"/>
</dbReference>
<reference evidence="1 2" key="1">
    <citation type="journal article" date="2018" name="PLoS ONE">
        <title>The draft genome of Kipferlia bialata reveals reductive genome evolution in fornicate parasites.</title>
        <authorList>
            <person name="Tanifuji G."/>
            <person name="Takabayashi S."/>
            <person name="Kume K."/>
            <person name="Takagi M."/>
            <person name="Nakayama T."/>
            <person name="Kamikawa R."/>
            <person name="Inagaki Y."/>
            <person name="Hashimoto T."/>
        </authorList>
    </citation>
    <scope>NUCLEOTIDE SEQUENCE [LARGE SCALE GENOMIC DNA]</scope>
    <source>
        <strain evidence="1">NY0173</strain>
    </source>
</reference>
<dbReference type="Proteomes" id="UP000265618">
    <property type="component" value="Unassembled WGS sequence"/>
</dbReference>
<name>A0A9K3CZ69_9EUKA</name>
<feature type="non-terminal residue" evidence="1">
    <location>
        <position position="532"/>
    </location>
</feature>
<accession>A0A9K3CZ69</accession>
<gene>
    <name evidence="1" type="ORF">KIPB_007392</name>
</gene>
<organism evidence="1 2">
    <name type="scientific">Kipferlia bialata</name>
    <dbReference type="NCBI Taxonomy" id="797122"/>
    <lineage>
        <taxon>Eukaryota</taxon>
        <taxon>Metamonada</taxon>
        <taxon>Carpediemonas-like organisms</taxon>
        <taxon>Kipferlia</taxon>
    </lineage>
</organism>